<protein>
    <submittedName>
        <fullName evidence="1">Uncharacterized protein</fullName>
    </submittedName>
</protein>
<organism evidence="1 2">
    <name type="scientific">Methanobrevibacter smithii DSM 2374</name>
    <dbReference type="NCBI Taxonomy" id="521002"/>
    <lineage>
        <taxon>Archaea</taxon>
        <taxon>Methanobacteriati</taxon>
        <taxon>Methanobacteriota</taxon>
        <taxon>Methanomada group</taxon>
        <taxon>Methanobacteria</taxon>
        <taxon>Methanobacteriales</taxon>
        <taxon>Methanobacteriaceae</taxon>
        <taxon>Methanobrevibacter</taxon>
    </lineage>
</organism>
<dbReference type="Proteomes" id="UP000004028">
    <property type="component" value="Unassembled WGS sequence"/>
</dbReference>
<accession>D2ZQQ6</accession>
<dbReference type="EMBL" id="ABYV02000006">
    <property type="protein sequence ID" value="EFC93603.1"/>
    <property type="molecule type" value="Genomic_DNA"/>
</dbReference>
<reference evidence="1 2" key="1">
    <citation type="submission" date="2010-01" db="EMBL/GenBank/DDBJ databases">
        <authorList>
            <person name="Weinstock G."/>
            <person name="Sodergren E."/>
            <person name="Clifton S."/>
            <person name="Fulton L."/>
            <person name="Fulton B."/>
            <person name="Courtney L."/>
            <person name="Fronick C."/>
            <person name="Harrison M."/>
            <person name="Strong C."/>
            <person name="Farmer C."/>
            <person name="Delahaunty K."/>
            <person name="Markovic C."/>
            <person name="Hall O."/>
            <person name="Minx P."/>
            <person name="Tomlinson C."/>
            <person name="Mitreva M."/>
            <person name="Nelson J."/>
            <person name="Hou S."/>
            <person name="Wollam A."/>
            <person name="Pepin K.H."/>
            <person name="Johnson M."/>
            <person name="Bhonagiri V."/>
            <person name="Nash W.E."/>
            <person name="Warren W."/>
            <person name="Chinwalla A."/>
            <person name="Mardis E.R."/>
            <person name="Wilson R.K."/>
        </authorList>
    </citation>
    <scope>NUCLEOTIDE SEQUENCE [LARGE SCALE GENOMIC DNA]</scope>
    <source>
        <strain evidence="1 2">DSM 2374</strain>
    </source>
</reference>
<sequence>MAFDNSDFVNLLNFYKENDNFPDNARKSFNKFSEVSKSDNDAGAFKNPLIIDDNCIFDLDNMCWNSHLKNNGSVKSNRPLSVDALHFKNGRLYLIEFKGTFNSTLNLEEIMDKCIEKVDDSDLAGALESIKNRYDDEILCNLKIKPSDSLFLTLPQIYKYYCEKKDIKYNKEEFLSWLLNVPKRLYVVFLNDIYDSKRNESKNYKYLRMDKKLKKRYAPFKKLANMENSIVTQDEFREGFMREFFN</sequence>
<gene>
    <name evidence="1" type="ORF">METSMIF1_03186</name>
</gene>
<dbReference type="HOGENOM" id="CLU_1127106_0_0_2"/>
<name>D2ZQQ6_METSM</name>
<evidence type="ECO:0000313" key="1">
    <source>
        <dbReference type="EMBL" id="EFC93603.1"/>
    </source>
</evidence>
<dbReference type="RefSeq" id="WP_004033477.1">
    <property type="nucleotide sequence ID" value="NZ_GG704759.1"/>
</dbReference>
<evidence type="ECO:0000313" key="2">
    <source>
        <dbReference type="Proteomes" id="UP000004028"/>
    </source>
</evidence>
<dbReference type="PATRIC" id="fig|521002.11.peg.1155"/>
<comment type="caution">
    <text evidence="1">The sequence shown here is derived from an EMBL/GenBank/DDBJ whole genome shotgun (WGS) entry which is preliminary data.</text>
</comment>
<dbReference type="AlphaFoldDB" id="D2ZQQ6"/>
<proteinExistence type="predicted"/>